<proteinExistence type="predicted"/>
<feature type="compositionally biased region" description="Basic and acidic residues" evidence="1">
    <location>
        <begin position="151"/>
        <end position="178"/>
    </location>
</feature>
<dbReference type="Pfam" id="PF10910">
    <property type="entry name" value="Phage_gene29"/>
    <property type="match status" value="1"/>
</dbReference>
<organism evidence="2 3">
    <name type="scientific">Mycobacteroides abscessus</name>
    <dbReference type="NCBI Taxonomy" id="36809"/>
    <lineage>
        <taxon>Bacteria</taxon>
        <taxon>Bacillati</taxon>
        <taxon>Actinomycetota</taxon>
        <taxon>Actinomycetes</taxon>
        <taxon>Mycobacteriales</taxon>
        <taxon>Mycobacteriaceae</taxon>
        <taxon>Mycobacteroides</taxon>
    </lineage>
</organism>
<feature type="compositionally biased region" description="Basic and acidic residues" evidence="1">
    <location>
        <begin position="186"/>
        <end position="203"/>
    </location>
</feature>
<evidence type="ECO:0000256" key="1">
    <source>
        <dbReference type="SAM" id="MobiDB-lite"/>
    </source>
</evidence>
<name>A0AB33TEH6_9MYCO</name>
<reference evidence="2 3" key="1">
    <citation type="submission" date="2015-03" db="EMBL/GenBank/DDBJ databases">
        <authorList>
            <consortium name="Pathogen Informatics"/>
            <person name="Murphy D."/>
        </authorList>
    </citation>
    <scope>NUCLEOTIDE SEQUENCE [LARGE SCALE GENOMIC DNA]</scope>
    <source>
        <strain evidence="2 3">PAP036</strain>
    </source>
</reference>
<dbReference type="RefSeq" id="WP_052536691.1">
    <property type="nucleotide sequence ID" value="NZ_CSUW01000016.1"/>
</dbReference>
<dbReference type="InterPro" id="IPR021226">
    <property type="entry name" value="Phage_gene29"/>
</dbReference>
<feature type="region of interest" description="Disordered" evidence="1">
    <location>
        <begin position="1"/>
        <end position="26"/>
    </location>
</feature>
<protein>
    <submittedName>
        <fullName evidence="2">Bacteriophage protein</fullName>
    </submittedName>
</protein>
<evidence type="ECO:0000313" key="3">
    <source>
        <dbReference type="Proteomes" id="UP000038487"/>
    </source>
</evidence>
<dbReference type="EMBL" id="CSUW01000016">
    <property type="protein sequence ID" value="CPT67329.1"/>
    <property type="molecule type" value="Genomic_DNA"/>
</dbReference>
<gene>
    <name evidence="2" type="ORF">ERS075527_05134</name>
</gene>
<evidence type="ECO:0000313" key="2">
    <source>
        <dbReference type="EMBL" id="CPT67329.1"/>
    </source>
</evidence>
<sequence>MAADRPGKAHRVPADQVPSPAADTTALSPRDVAVCAAADDAENGDLTPDMQVGLDAGLDIEQAAKVAEMREIQRAYLELLEVMEYPVDQNGRVHDLNHMSATILAIAWTAVLYGFRRTATAHIKKRRMHGPGIYENACTWVDVNAPDDAERDLQPGDYSDDRLRPPDVRGLAARRDGEGPVVTAEWHTKPEVRYTDAPRPKED</sequence>
<comment type="caution">
    <text evidence="2">The sequence shown here is derived from an EMBL/GenBank/DDBJ whole genome shotgun (WGS) entry which is preliminary data.</text>
</comment>
<accession>A0AB33TEH6</accession>
<dbReference type="Proteomes" id="UP000038487">
    <property type="component" value="Unassembled WGS sequence"/>
</dbReference>
<feature type="region of interest" description="Disordered" evidence="1">
    <location>
        <begin position="148"/>
        <end position="203"/>
    </location>
</feature>
<dbReference type="AlphaFoldDB" id="A0AB33TEH6"/>